<dbReference type="InterPro" id="IPR011010">
    <property type="entry name" value="DNA_brk_join_enz"/>
</dbReference>
<feature type="compositionally biased region" description="Low complexity" evidence="2">
    <location>
        <begin position="1"/>
        <end position="18"/>
    </location>
</feature>
<dbReference type="InterPro" id="IPR013762">
    <property type="entry name" value="Integrase-like_cat_sf"/>
</dbReference>
<keyword evidence="4" id="KW-1185">Reference proteome</keyword>
<gene>
    <name evidence="3" type="ORF">PLOB_00047652</name>
</gene>
<dbReference type="SUPFAM" id="SSF56349">
    <property type="entry name" value="DNA breaking-rejoining enzymes"/>
    <property type="match status" value="1"/>
</dbReference>
<feature type="non-terminal residue" evidence="3">
    <location>
        <position position="334"/>
    </location>
</feature>
<feature type="region of interest" description="Disordered" evidence="2">
    <location>
        <begin position="1"/>
        <end position="20"/>
    </location>
</feature>
<dbReference type="InterPro" id="IPR052787">
    <property type="entry name" value="MAVS"/>
</dbReference>
<evidence type="ECO:0000256" key="2">
    <source>
        <dbReference type="SAM" id="MobiDB-lite"/>
    </source>
</evidence>
<protein>
    <submittedName>
        <fullName evidence="3">Uncharacterized protein</fullName>
    </submittedName>
</protein>
<comment type="caution">
    <text evidence="3">The sequence shown here is derived from an EMBL/GenBank/DDBJ whole genome shotgun (WGS) entry which is preliminary data.</text>
</comment>
<keyword evidence="1" id="KW-0233">DNA recombination</keyword>
<dbReference type="PANTHER" id="PTHR21446:SF6">
    <property type="entry name" value="MITOCHONDRIAL ANTIVIRAL-SIGNALING PROTEIN"/>
    <property type="match status" value="1"/>
</dbReference>
<evidence type="ECO:0000256" key="1">
    <source>
        <dbReference type="ARBA" id="ARBA00023172"/>
    </source>
</evidence>
<accession>A0ABN8PTK2</accession>
<dbReference type="Gene3D" id="1.10.443.10">
    <property type="entry name" value="Intergrase catalytic core"/>
    <property type="match status" value="1"/>
</dbReference>
<dbReference type="PANTHER" id="PTHR21446">
    <property type="entry name" value="DUF3504 DOMAIN-CONTAINING PROTEIN"/>
    <property type="match status" value="1"/>
</dbReference>
<sequence>MAENAVNNEENVNSQSSQLEEEDLQKLEADCVPVNTKKQTSWGLKKFTQWLEKRKISCDLHTVSPTELNGILRKLFAEVKTNKKTDLTPSALTGIRAAIHRTITGQPISRSINILKDVEFTQANKMFEVFCKSYYKRGNPKPQHKNPIEAGDMEKLNWYFSNDCPDKLQEFVWFNNLCYYLGRRGREGWRELTKNSLEFKHDDQNKEYVTIKHTEQTKNNQGGSKQKDQDYTDVRMYGLPGSSMDPISSLKLMLSKLHPDCEALFQTPLTKFSKAAECWYKNEPLGKNSIAQLMPKISKKAGLSQVYTAHCVRASTITRLHQAGVDAKQICAIT</sequence>
<proteinExistence type="predicted"/>
<evidence type="ECO:0000313" key="4">
    <source>
        <dbReference type="Proteomes" id="UP001159405"/>
    </source>
</evidence>
<dbReference type="EMBL" id="CALNXK010000089">
    <property type="protein sequence ID" value="CAH3150533.1"/>
    <property type="molecule type" value="Genomic_DNA"/>
</dbReference>
<evidence type="ECO:0000313" key="3">
    <source>
        <dbReference type="EMBL" id="CAH3150533.1"/>
    </source>
</evidence>
<organism evidence="3 4">
    <name type="scientific">Porites lobata</name>
    <dbReference type="NCBI Taxonomy" id="104759"/>
    <lineage>
        <taxon>Eukaryota</taxon>
        <taxon>Metazoa</taxon>
        <taxon>Cnidaria</taxon>
        <taxon>Anthozoa</taxon>
        <taxon>Hexacorallia</taxon>
        <taxon>Scleractinia</taxon>
        <taxon>Fungiina</taxon>
        <taxon>Poritidae</taxon>
        <taxon>Porites</taxon>
    </lineage>
</organism>
<name>A0ABN8PTK2_9CNID</name>
<dbReference type="Proteomes" id="UP001159405">
    <property type="component" value="Unassembled WGS sequence"/>
</dbReference>
<reference evidence="3 4" key="1">
    <citation type="submission" date="2022-05" db="EMBL/GenBank/DDBJ databases">
        <authorList>
            <consortium name="Genoscope - CEA"/>
            <person name="William W."/>
        </authorList>
    </citation>
    <scope>NUCLEOTIDE SEQUENCE [LARGE SCALE GENOMIC DNA]</scope>
</reference>